<dbReference type="Gene3D" id="3.40.190.10">
    <property type="entry name" value="Periplasmic binding protein-like II"/>
    <property type="match status" value="1"/>
</dbReference>
<dbReference type="GO" id="GO:0015833">
    <property type="term" value="P:peptide transport"/>
    <property type="evidence" value="ECO:0007669"/>
    <property type="project" value="TreeGrafter"/>
</dbReference>
<evidence type="ECO:0000256" key="3">
    <source>
        <dbReference type="ARBA" id="ARBA00022729"/>
    </source>
</evidence>
<name>A0A7X3MSA5_9HYPH</name>
<dbReference type="Gene3D" id="3.90.76.10">
    <property type="entry name" value="Dipeptide-binding Protein, Domain 1"/>
    <property type="match status" value="1"/>
</dbReference>
<comment type="similarity">
    <text evidence="2">Belongs to the bacterial solute-binding protein 5 family.</text>
</comment>
<reference evidence="6 7" key="2">
    <citation type="submission" date="2020-01" db="EMBL/GenBank/DDBJ databases">
        <title>Microvirga sp. nov., an arsenate reduction bacterium isolated from Tibet hotspring sediments.</title>
        <authorList>
            <person name="Xian W.-D."/>
            <person name="Li W.-J."/>
        </authorList>
    </citation>
    <scope>NUCLEOTIDE SEQUENCE [LARGE SCALE GENOMIC DNA]</scope>
    <source>
        <strain evidence="6 7">KCTC 23863</strain>
    </source>
</reference>
<dbReference type="OrthoDB" id="9803988at2"/>
<dbReference type="GO" id="GO:0043190">
    <property type="term" value="C:ATP-binding cassette (ABC) transporter complex"/>
    <property type="evidence" value="ECO:0007669"/>
    <property type="project" value="InterPro"/>
</dbReference>
<dbReference type="AlphaFoldDB" id="A0A7X3MSA5"/>
<dbReference type="GO" id="GO:0030288">
    <property type="term" value="C:outer membrane-bounded periplasmic space"/>
    <property type="evidence" value="ECO:0007669"/>
    <property type="project" value="UniProtKB-ARBA"/>
</dbReference>
<dbReference type="GO" id="GO:1904680">
    <property type="term" value="F:peptide transmembrane transporter activity"/>
    <property type="evidence" value="ECO:0007669"/>
    <property type="project" value="TreeGrafter"/>
</dbReference>
<evidence type="ECO:0000259" key="5">
    <source>
        <dbReference type="Pfam" id="PF00496"/>
    </source>
</evidence>
<evidence type="ECO:0000313" key="6">
    <source>
        <dbReference type="EMBL" id="MXQ12133.1"/>
    </source>
</evidence>
<evidence type="ECO:0000313" key="7">
    <source>
        <dbReference type="Proteomes" id="UP000436483"/>
    </source>
</evidence>
<gene>
    <name evidence="6" type="ORF">GR328_11770</name>
</gene>
<accession>A0A7X3MSA5</accession>
<dbReference type="EMBL" id="WURB01000007">
    <property type="protein sequence ID" value="MXQ12133.1"/>
    <property type="molecule type" value="Genomic_DNA"/>
</dbReference>
<dbReference type="PANTHER" id="PTHR30290:SF38">
    <property type="entry name" value="D,D-DIPEPTIDE-BINDING PERIPLASMIC PROTEIN DDPA-RELATED"/>
    <property type="match status" value="1"/>
</dbReference>
<dbReference type="Pfam" id="PF00496">
    <property type="entry name" value="SBP_bac_5"/>
    <property type="match status" value="1"/>
</dbReference>
<proteinExistence type="inferred from homology"/>
<dbReference type="InterPro" id="IPR039424">
    <property type="entry name" value="SBP_5"/>
</dbReference>
<protein>
    <submittedName>
        <fullName evidence="6">ABC transporter substrate-binding protein</fullName>
    </submittedName>
</protein>
<dbReference type="Proteomes" id="UP000436483">
    <property type="component" value="Unassembled WGS sequence"/>
</dbReference>
<organism evidence="6 7">
    <name type="scientific">Microvirga makkahensis</name>
    <dbReference type="NCBI Taxonomy" id="1128670"/>
    <lineage>
        <taxon>Bacteria</taxon>
        <taxon>Pseudomonadati</taxon>
        <taxon>Pseudomonadota</taxon>
        <taxon>Alphaproteobacteria</taxon>
        <taxon>Hyphomicrobiales</taxon>
        <taxon>Methylobacteriaceae</taxon>
        <taxon>Microvirga</taxon>
    </lineage>
</organism>
<dbReference type="SUPFAM" id="SSF53850">
    <property type="entry name" value="Periplasmic binding protein-like II"/>
    <property type="match status" value="1"/>
</dbReference>
<comment type="caution">
    <text evidence="6">The sequence shown here is derived from an EMBL/GenBank/DDBJ whole genome shotgun (WGS) entry which is preliminary data.</text>
</comment>
<dbReference type="Gene3D" id="3.10.105.10">
    <property type="entry name" value="Dipeptide-binding Protein, Domain 3"/>
    <property type="match status" value="1"/>
</dbReference>
<dbReference type="PANTHER" id="PTHR30290">
    <property type="entry name" value="PERIPLASMIC BINDING COMPONENT OF ABC TRANSPORTER"/>
    <property type="match status" value="1"/>
</dbReference>
<comment type="subcellular location">
    <subcellularLocation>
        <location evidence="1">Periplasm</location>
    </subcellularLocation>
</comment>
<dbReference type="RefSeq" id="WP_160884719.1">
    <property type="nucleotide sequence ID" value="NZ_WURB01000007.1"/>
</dbReference>
<evidence type="ECO:0000256" key="1">
    <source>
        <dbReference type="ARBA" id="ARBA00004418"/>
    </source>
</evidence>
<sequence length="537" mass="59457">MKHLQSIGNLVLKGSLRRHLLASAAVLTAFTAVPAAAQEIRAVMHSGLRVLDPIITTAHITRNHGYMIYDTLLGVDENMKPQPQMADWKASDDGLTYTFTLRDGLKFHDGKPVTATDVVASLKRWGQRDTAGQMLMNYAESLSATGDKTIVLKLKEPFAYAIELIAKPSAVPAFIMPERIAQTPGTEAIKEHIGSGPFRFVESEYQPGVQVVYEKFEDYVPRKEPASWTAGGKIVNVDRVVWVNTPDAQTAINALTSGEIDYIEQPPIDLLPLLTSNDDVTVDALNPLGYQTMARLNFLHPPFDNPKIRRAALYALEQKPVLEALIGNPEYYSVCGTMYGCGTPLATDAGAEPILTENNTEDAKRLLKEAGYDGTPVVLMQPTDVSSVSPQPVIGAQLLRDAGFKVDLQPMDWQTLVTRRASQSAPAQGGWNIFFTNWVIPEIWNPIVNPMLNSGGPQQAWFGWPDDPKIEQMRIDFAKAKTDEERKKIAADIQERAYEIVSYIPLGEYVPPSAWRNELSGVLKSPIPTFWNIKKEE</sequence>
<dbReference type="InterPro" id="IPR000914">
    <property type="entry name" value="SBP_5_dom"/>
</dbReference>
<keyword evidence="3 4" id="KW-0732">Signal</keyword>
<feature type="chain" id="PRO_5031315695" evidence="4">
    <location>
        <begin position="38"/>
        <end position="537"/>
    </location>
</feature>
<dbReference type="InterPro" id="IPR030678">
    <property type="entry name" value="Peptide/Ni-bd"/>
</dbReference>
<feature type="signal peptide" evidence="4">
    <location>
        <begin position="1"/>
        <end position="37"/>
    </location>
</feature>
<evidence type="ECO:0000256" key="4">
    <source>
        <dbReference type="SAM" id="SignalP"/>
    </source>
</evidence>
<dbReference type="InterPro" id="IPR023765">
    <property type="entry name" value="SBP_5_CS"/>
</dbReference>
<dbReference type="PIRSF" id="PIRSF002741">
    <property type="entry name" value="MppA"/>
    <property type="match status" value="1"/>
</dbReference>
<evidence type="ECO:0000256" key="2">
    <source>
        <dbReference type="ARBA" id="ARBA00005695"/>
    </source>
</evidence>
<feature type="domain" description="Solute-binding protein family 5" evidence="5">
    <location>
        <begin position="81"/>
        <end position="442"/>
    </location>
</feature>
<dbReference type="PROSITE" id="PS01040">
    <property type="entry name" value="SBP_BACTERIAL_5"/>
    <property type="match status" value="1"/>
</dbReference>
<dbReference type="CDD" id="cd08502">
    <property type="entry name" value="PBP2_NikA_DppA_OppA_like_16"/>
    <property type="match status" value="1"/>
</dbReference>
<keyword evidence="7" id="KW-1185">Reference proteome</keyword>
<reference evidence="6 7" key="1">
    <citation type="submission" date="2019-12" db="EMBL/GenBank/DDBJ databases">
        <authorList>
            <person name="Yuan C.-G."/>
        </authorList>
    </citation>
    <scope>NUCLEOTIDE SEQUENCE [LARGE SCALE GENOMIC DNA]</scope>
    <source>
        <strain evidence="6 7">KCTC 23863</strain>
    </source>
</reference>